<accession>S8ECN4</accession>
<protein>
    <submittedName>
        <fullName evidence="1">Uncharacterized protein</fullName>
    </submittedName>
</protein>
<evidence type="ECO:0000313" key="1">
    <source>
        <dbReference type="EMBL" id="EPS73713.1"/>
    </source>
</evidence>
<comment type="caution">
    <text evidence="1">The sequence shown here is derived from an EMBL/GenBank/DDBJ whole genome shotgun (WGS) entry which is preliminary data.</text>
</comment>
<dbReference type="EMBL" id="AUSU01000339">
    <property type="protein sequence ID" value="EPS73713.1"/>
    <property type="molecule type" value="Genomic_DNA"/>
</dbReference>
<sequence length="64" mass="7345">LNAVGLFAVMIIMSWFDDSLRCANNLSRFIAAILLILSYHSCQLISNFPIPIHPRRLCFFFSLL</sequence>
<keyword evidence="2" id="KW-1185">Reference proteome</keyword>
<name>S8ECN4_9LAMI</name>
<reference evidence="1 2" key="1">
    <citation type="journal article" date="2013" name="BMC Genomics">
        <title>The miniature genome of a carnivorous plant Genlisea aurea contains a low number of genes and short non-coding sequences.</title>
        <authorList>
            <person name="Leushkin E.V."/>
            <person name="Sutormin R.A."/>
            <person name="Nabieva E.R."/>
            <person name="Penin A.A."/>
            <person name="Kondrashov A.S."/>
            <person name="Logacheva M.D."/>
        </authorList>
    </citation>
    <scope>NUCLEOTIDE SEQUENCE [LARGE SCALE GENOMIC DNA]</scope>
</reference>
<organism evidence="1 2">
    <name type="scientific">Genlisea aurea</name>
    <dbReference type="NCBI Taxonomy" id="192259"/>
    <lineage>
        <taxon>Eukaryota</taxon>
        <taxon>Viridiplantae</taxon>
        <taxon>Streptophyta</taxon>
        <taxon>Embryophyta</taxon>
        <taxon>Tracheophyta</taxon>
        <taxon>Spermatophyta</taxon>
        <taxon>Magnoliopsida</taxon>
        <taxon>eudicotyledons</taxon>
        <taxon>Gunneridae</taxon>
        <taxon>Pentapetalae</taxon>
        <taxon>asterids</taxon>
        <taxon>lamiids</taxon>
        <taxon>Lamiales</taxon>
        <taxon>Lentibulariaceae</taxon>
        <taxon>Genlisea</taxon>
    </lineage>
</organism>
<feature type="non-terminal residue" evidence="1">
    <location>
        <position position="1"/>
    </location>
</feature>
<feature type="non-terminal residue" evidence="1">
    <location>
        <position position="64"/>
    </location>
</feature>
<gene>
    <name evidence="1" type="ORF">M569_01051</name>
</gene>
<evidence type="ECO:0000313" key="2">
    <source>
        <dbReference type="Proteomes" id="UP000015453"/>
    </source>
</evidence>
<dbReference type="AlphaFoldDB" id="S8ECN4"/>
<proteinExistence type="predicted"/>
<dbReference type="Proteomes" id="UP000015453">
    <property type="component" value="Unassembled WGS sequence"/>
</dbReference>